<dbReference type="RefSeq" id="XP_038741408.1">
    <property type="nucleotide sequence ID" value="XM_038893293.1"/>
</dbReference>
<keyword evidence="1" id="KW-0732">Signal</keyword>
<dbReference type="EMBL" id="JAATWM020000041">
    <property type="protein sequence ID" value="KAF9871947.1"/>
    <property type="molecule type" value="Genomic_DNA"/>
</dbReference>
<feature type="chain" id="PRO_5040327630" evidence="1">
    <location>
        <begin position="36"/>
        <end position="336"/>
    </location>
</feature>
<reference evidence="2" key="2">
    <citation type="submission" date="2020-11" db="EMBL/GenBank/DDBJ databases">
        <title>Whole genome sequencing of Colletotrichum sp.</title>
        <authorList>
            <person name="Li H."/>
        </authorList>
    </citation>
    <scope>NUCLEOTIDE SEQUENCE</scope>
    <source>
        <strain evidence="2">CkLH20</strain>
    </source>
</reference>
<dbReference type="OrthoDB" id="5337308at2759"/>
<evidence type="ECO:0000256" key="1">
    <source>
        <dbReference type="SAM" id="SignalP"/>
    </source>
</evidence>
<evidence type="ECO:0000313" key="2">
    <source>
        <dbReference type="EMBL" id="KAF9871947.1"/>
    </source>
</evidence>
<accession>A0A9P6HVJ2</accession>
<evidence type="ECO:0000313" key="3">
    <source>
        <dbReference type="Proteomes" id="UP000781932"/>
    </source>
</evidence>
<dbReference type="AlphaFoldDB" id="A0A9P6HVJ2"/>
<name>A0A9P6HVJ2_9PEZI</name>
<protein>
    <submittedName>
        <fullName evidence="2">Uncharacterized protein</fullName>
    </submittedName>
</protein>
<comment type="caution">
    <text evidence="2">The sequence shown here is derived from an EMBL/GenBank/DDBJ whole genome shotgun (WGS) entry which is preliminary data.</text>
</comment>
<organism evidence="2 3">
    <name type="scientific">Colletotrichum karsti</name>
    <dbReference type="NCBI Taxonomy" id="1095194"/>
    <lineage>
        <taxon>Eukaryota</taxon>
        <taxon>Fungi</taxon>
        <taxon>Dikarya</taxon>
        <taxon>Ascomycota</taxon>
        <taxon>Pezizomycotina</taxon>
        <taxon>Sordariomycetes</taxon>
        <taxon>Hypocreomycetidae</taxon>
        <taxon>Glomerellales</taxon>
        <taxon>Glomerellaceae</taxon>
        <taxon>Colletotrichum</taxon>
        <taxon>Colletotrichum boninense species complex</taxon>
    </lineage>
</organism>
<feature type="signal peptide" evidence="1">
    <location>
        <begin position="1"/>
        <end position="35"/>
    </location>
</feature>
<sequence length="336" mass="37425">MTGISYSTRPGPIGLPKRFGLLLLWLLLHAGLASCEYESGNTLRPYAKRLSARADPTYESRVEKGKTIKCDFSKPADKVSQSKWQDAAALERWGWYDPATDWTGGDPLFADSLDKAFADVKIDKKNNGYSTYTHIKSFTKSDGTPGQARIHLLINQRQTRLTGKQGTGGEYGQMVNPTDGAIVFDGNFSPSYFNKEFGAGDVPELEKLSDVSFFQWVAACDEKKISAGNIKYAFRAHITYQPSFDIVTKALQNADYQKVPDWDKRATFTMDQDSGLGILGSVHGSGVAFFLLQHKAKLGLKRITEVTVWSSTGEFDFGVDPEDNWLNLRFKIENVE</sequence>
<dbReference type="Proteomes" id="UP000781932">
    <property type="component" value="Unassembled WGS sequence"/>
</dbReference>
<proteinExistence type="predicted"/>
<gene>
    <name evidence="2" type="ORF">CkaCkLH20_10579</name>
</gene>
<dbReference type="GeneID" id="62166367"/>
<reference evidence="2" key="1">
    <citation type="submission" date="2020-03" db="EMBL/GenBank/DDBJ databases">
        <authorList>
            <person name="He L."/>
        </authorList>
    </citation>
    <scope>NUCLEOTIDE SEQUENCE</scope>
    <source>
        <strain evidence="2">CkLH20</strain>
    </source>
</reference>
<keyword evidence="3" id="KW-1185">Reference proteome</keyword>